<feature type="region of interest" description="Disordered" evidence="1">
    <location>
        <begin position="46"/>
        <end position="99"/>
    </location>
</feature>
<dbReference type="PATRIC" id="fig|700597.3.peg.4618"/>
<gene>
    <name evidence="3" type="ORF">SZN_23516</name>
</gene>
<proteinExistence type="predicted"/>
<name>G2GGR9_9ACTN</name>
<evidence type="ECO:0000256" key="1">
    <source>
        <dbReference type="SAM" id="MobiDB-lite"/>
    </source>
</evidence>
<organism evidence="3 4">
    <name type="scientific">Streptomyces zinciresistens K42</name>
    <dbReference type="NCBI Taxonomy" id="700597"/>
    <lineage>
        <taxon>Bacteria</taxon>
        <taxon>Bacillati</taxon>
        <taxon>Actinomycetota</taxon>
        <taxon>Actinomycetes</taxon>
        <taxon>Kitasatosporales</taxon>
        <taxon>Streptomycetaceae</taxon>
        <taxon>Streptomyces</taxon>
    </lineage>
</organism>
<dbReference type="RefSeq" id="WP_007499258.1">
    <property type="nucleotide sequence ID" value="NZ_AGBF01000098.1"/>
</dbReference>
<protein>
    <submittedName>
        <fullName evidence="3">Uncharacterized protein</fullName>
    </submittedName>
</protein>
<keyword evidence="2" id="KW-0472">Membrane</keyword>
<evidence type="ECO:0000313" key="4">
    <source>
        <dbReference type="Proteomes" id="UP000004217"/>
    </source>
</evidence>
<feature type="compositionally biased region" description="Low complexity" evidence="1">
    <location>
        <begin position="52"/>
        <end position="67"/>
    </location>
</feature>
<keyword evidence="4" id="KW-1185">Reference proteome</keyword>
<evidence type="ECO:0000256" key="2">
    <source>
        <dbReference type="SAM" id="Phobius"/>
    </source>
</evidence>
<reference evidence="3 4" key="1">
    <citation type="submission" date="2011-08" db="EMBL/GenBank/DDBJ databases">
        <authorList>
            <person name="Lin Y."/>
            <person name="Hao X."/>
            <person name="Johnstone L."/>
            <person name="Miller S.J."/>
            <person name="Wei G."/>
            <person name="Rensing C."/>
        </authorList>
    </citation>
    <scope>NUCLEOTIDE SEQUENCE [LARGE SCALE GENOMIC DNA]</scope>
    <source>
        <strain evidence="3 4">K42</strain>
    </source>
</reference>
<keyword evidence="2" id="KW-1133">Transmembrane helix</keyword>
<evidence type="ECO:0000313" key="3">
    <source>
        <dbReference type="EMBL" id="EGX57316.1"/>
    </source>
</evidence>
<dbReference type="EMBL" id="AGBF01000098">
    <property type="protein sequence ID" value="EGX57316.1"/>
    <property type="molecule type" value="Genomic_DNA"/>
</dbReference>
<comment type="caution">
    <text evidence="3">The sequence shown here is derived from an EMBL/GenBank/DDBJ whole genome shotgun (WGS) entry which is preliminary data.</text>
</comment>
<dbReference type="Proteomes" id="UP000004217">
    <property type="component" value="Unassembled WGS sequence"/>
</dbReference>
<sequence length="99" mass="9869">MVPLLALVAVVGYMATAGLPWWVVAAVALLMAGFAGGMAWTPARARSVTPPGGALRRTTAPGARRGGISVLPVDAGARPARPAGRDASAPVGGADRALR</sequence>
<keyword evidence="2" id="KW-0812">Transmembrane</keyword>
<feature type="compositionally biased region" description="Low complexity" evidence="1">
    <location>
        <begin position="74"/>
        <end position="90"/>
    </location>
</feature>
<dbReference type="AlphaFoldDB" id="G2GGR9"/>
<feature type="transmembrane region" description="Helical" evidence="2">
    <location>
        <begin position="20"/>
        <end position="40"/>
    </location>
</feature>
<accession>G2GGR9</accession>